<proteinExistence type="predicted"/>
<evidence type="ECO:0000313" key="3">
    <source>
        <dbReference type="Proteomes" id="UP001232493"/>
    </source>
</evidence>
<evidence type="ECO:0000313" key="2">
    <source>
        <dbReference type="EMBL" id="WGS65673.1"/>
    </source>
</evidence>
<protein>
    <submittedName>
        <fullName evidence="2">TolC family protein</fullName>
    </submittedName>
</protein>
<name>A0ABY8PSR3_9BACT</name>
<reference evidence="2 3" key="1">
    <citation type="submission" date="2021-02" db="EMBL/GenBank/DDBJ databases">
        <title>Characterization of Marinitoga sp. nov. str. BP5-C20A.</title>
        <authorList>
            <person name="Erauso G."/>
            <person name="Postec A."/>
        </authorList>
    </citation>
    <scope>NUCLEOTIDE SEQUENCE [LARGE SCALE GENOMIC DNA]</scope>
    <source>
        <strain evidence="2 3">BP5-C20A</strain>
    </source>
</reference>
<dbReference type="RefSeq" id="WP_281000307.1">
    <property type="nucleotide sequence ID" value="NZ_CP069362.1"/>
</dbReference>
<keyword evidence="1" id="KW-0175">Coiled coil</keyword>
<organism evidence="2 3">
    <name type="scientific">Marinitoga aeolica</name>
    <dbReference type="NCBI Taxonomy" id="2809031"/>
    <lineage>
        <taxon>Bacteria</taxon>
        <taxon>Thermotogati</taxon>
        <taxon>Thermotogota</taxon>
        <taxon>Thermotogae</taxon>
        <taxon>Petrotogales</taxon>
        <taxon>Petrotogaceae</taxon>
        <taxon>Marinitoga</taxon>
    </lineage>
</organism>
<dbReference type="Proteomes" id="UP001232493">
    <property type="component" value="Chromosome"/>
</dbReference>
<keyword evidence="3" id="KW-1185">Reference proteome</keyword>
<sequence>MKKSFVLLLTVFNLFIVAYGENNIKNTFLYYEDAYKYYVSILNSNHEIKNESILEKYSDFLPYISYNFSFGGDKISKVDLNTSSINFSWNIFRSDFIDKAHMNKLNKQIESLSEENIKEKNISYFKNLFYNAYYLQNYIEFLEKEYSKLSDIPITNKIEELKKYLTKKKLEISLKGNYESLYNYKNILIKNLNLEMQKEFKLKYSEKYYKLKKFQEIIKNIQYKPVESFLEYKMVYITQQQNNMEKKLRSSNYFNVNLSGGYDILNNNFSISLNFNLSEEIPYLKISSNGNYNGGYVNFNGSINPYLFSNKDDYKNLSEDNLQNTISKIINSRENLKNEILKIEEELLLDEIQIKILKEELKNIELEWDKFEKEYQIEKIQLERKMKIIYYNLKIEEFLEAYTK</sequence>
<feature type="coiled-coil region" evidence="1">
    <location>
        <begin position="319"/>
        <end position="374"/>
    </location>
</feature>
<accession>A0ABY8PSR3</accession>
<dbReference type="EMBL" id="CP069362">
    <property type="protein sequence ID" value="WGS65673.1"/>
    <property type="molecule type" value="Genomic_DNA"/>
</dbReference>
<gene>
    <name evidence="2" type="ORF">JRV97_03735</name>
</gene>
<dbReference type="SUPFAM" id="SSF56954">
    <property type="entry name" value="Outer membrane efflux proteins (OEP)"/>
    <property type="match status" value="1"/>
</dbReference>
<evidence type="ECO:0000256" key="1">
    <source>
        <dbReference type="SAM" id="Coils"/>
    </source>
</evidence>